<comment type="caution">
    <text evidence="7">The sequence shown here is derived from an EMBL/GenBank/DDBJ whole genome shotgun (WGS) entry which is preliminary data.</text>
</comment>
<name>A0ABP8LVV4_9BACT</name>
<evidence type="ECO:0000256" key="4">
    <source>
        <dbReference type="ARBA" id="ARBA00023163"/>
    </source>
</evidence>
<gene>
    <name evidence="7" type="ORF">GCM10023091_18600</name>
</gene>
<keyword evidence="3" id="KW-0731">Sigma factor</keyword>
<dbReference type="PANTHER" id="PTHR43133">
    <property type="entry name" value="RNA POLYMERASE ECF-TYPE SIGMA FACTO"/>
    <property type="match status" value="1"/>
</dbReference>
<keyword evidence="2" id="KW-0805">Transcription regulation</keyword>
<dbReference type="InterPro" id="IPR013249">
    <property type="entry name" value="RNA_pol_sigma70_r4_t2"/>
</dbReference>
<dbReference type="SUPFAM" id="SSF88946">
    <property type="entry name" value="Sigma2 domain of RNA polymerase sigma factors"/>
    <property type="match status" value="1"/>
</dbReference>
<comment type="similarity">
    <text evidence="1">Belongs to the sigma-70 factor family. ECF subfamily.</text>
</comment>
<dbReference type="NCBIfam" id="TIGR02937">
    <property type="entry name" value="sigma70-ECF"/>
    <property type="match status" value="1"/>
</dbReference>
<dbReference type="Pfam" id="PF08281">
    <property type="entry name" value="Sigma70_r4_2"/>
    <property type="match status" value="1"/>
</dbReference>
<dbReference type="Proteomes" id="UP001501508">
    <property type="component" value="Unassembled WGS sequence"/>
</dbReference>
<dbReference type="InterPro" id="IPR039425">
    <property type="entry name" value="RNA_pol_sigma-70-like"/>
</dbReference>
<proteinExistence type="inferred from homology"/>
<dbReference type="InterPro" id="IPR007627">
    <property type="entry name" value="RNA_pol_sigma70_r2"/>
</dbReference>
<accession>A0ABP8LVV4</accession>
<dbReference type="SUPFAM" id="SSF88659">
    <property type="entry name" value="Sigma3 and sigma4 domains of RNA polymerase sigma factors"/>
    <property type="match status" value="1"/>
</dbReference>
<evidence type="ECO:0000313" key="7">
    <source>
        <dbReference type="EMBL" id="GAA4438233.1"/>
    </source>
</evidence>
<dbReference type="PANTHER" id="PTHR43133:SF46">
    <property type="entry name" value="RNA POLYMERASE SIGMA-70 FACTOR ECF SUBFAMILY"/>
    <property type="match status" value="1"/>
</dbReference>
<dbReference type="CDD" id="cd06171">
    <property type="entry name" value="Sigma70_r4"/>
    <property type="match status" value="1"/>
</dbReference>
<dbReference type="InterPro" id="IPR013324">
    <property type="entry name" value="RNA_pol_sigma_r3/r4-like"/>
</dbReference>
<dbReference type="InterPro" id="IPR036388">
    <property type="entry name" value="WH-like_DNA-bd_sf"/>
</dbReference>
<evidence type="ECO:0000259" key="5">
    <source>
        <dbReference type="Pfam" id="PF04542"/>
    </source>
</evidence>
<dbReference type="Gene3D" id="1.10.10.10">
    <property type="entry name" value="Winged helix-like DNA-binding domain superfamily/Winged helix DNA-binding domain"/>
    <property type="match status" value="1"/>
</dbReference>
<dbReference type="RefSeq" id="WP_345028262.1">
    <property type="nucleotide sequence ID" value="NZ_BAABEY010000018.1"/>
</dbReference>
<dbReference type="InterPro" id="IPR013325">
    <property type="entry name" value="RNA_pol_sigma_r2"/>
</dbReference>
<dbReference type="Pfam" id="PF04542">
    <property type="entry name" value="Sigma70_r2"/>
    <property type="match status" value="1"/>
</dbReference>
<protein>
    <submittedName>
        <fullName evidence="7">Sigma-70 family RNA polymerase sigma factor</fullName>
    </submittedName>
</protein>
<evidence type="ECO:0000256" key="2">
    <source>
        <dbReference type="ARBA" id="ARBA00023015"/>
    </source>
</evidence>
<keyword evidence="8" id="KW-1185">Reference proteome</keyword>
<dbReference type="Gene3D" id="1.10.1740.10">
    <property type="match status" value="1"/>
</dbReference>
<feature type="domain" description="RNA polymerase sigma-70 region 2" evidence="5">
    <location>
        <begin position="28"/>
        <end position="88"/>
    </location>
</feature>
<reference evidence="8" key="1">
    <citation type="journal article" date="2019" name="Int. J. Syst. Evol. Microbiol.">
        <title>The Global Catalogue of Microorganisms (GCM) 10K type strain sequencing project: providing services to taxonomists for standard genome sequencing and annotation.</title>
        <authorList>
            <consortium name="The Broad Institute Genomics Platform"/>
            <consortium name="The Broad Institute Genome Sequencing Center for Infectious Disease"/>
            <person name="Wu L."/>
            <person name="Ma J."/>
        </authorList>
    </citation>
    <scope>NUCLEOTIDE SEQUENCE [LARGE SCALE GENOMIC DNA]</scope>
    <source>
        <strain evidence="8">JCM 31920</strain>
    </source>
</reference>
<feature type="domain" description="RNA polymerase sigma factor 70 region 4 type 2" evidence="6">
    <location>
        <begin position="131"/>
        <end position="179"/>
    </location>
</feature>
<organism evidence="7 8">
    <name type="scientific">Ravibacter arvi</name>
    <dbReference type="NCBI Taxonomy" id="2051041"/>
    <lineage>
        <taxon>Bacteria</taxon>
        <taxon>Pseudomonadati</taxon>
        <taxon>Bacteroidota</taxon>
        <taxon>Cytophagia</taxon>
        <taxon>Cytophagales</taxon>
        <taxon>Spirosomataceae</taxon>
        <taxon>Ravibacter</taxon>
    </lineage>
</organism>
<dbReference type="InterPro" id="IPR014284">
    <property type="entry name" value="RNA_pol_sigma-70_dom"/>
</dbReference>
<keyword evidence="4" id="KW-0804">Transcription</keyword>
<evidence type="ECO:0000256" key="3">
    <source>
        <dbReference type="ARBA" id="ARBA00023082"/>
    </source>
</evidence>
<evidence type="ECO:0000313" key="8">
    <source>
        <dbReference type="Proteomes" id="UP001501508"/>
    </source>
</evidence>
<dbReference type="EMBL" id="BAABEY010000018">
    <property type="protein sequence ID" value="GAA4438233.1"/>
    <property type="molecule type" value="Genomic_DNA"/>
</dbReference>
<sequence>MKDADHQHIDKALWSLLKKGDENAFAELFEAHHRALYNYGLKLLPGSPGTVEDAIQDLFIDIWRLRGSLTNEISSVRFYLYRSLRRKVCLAAKRNPFLPSVPIDANTLSISEKSPESLVIRDESLHIRNARLREVLDKLPDRQLEAITLKYLEGFEIAEIARIMEVNEKSVRNFLYKGLCTLKSHKNWLELSPEALFGMATLLTLYP</sequence>
<evidence type="ECO:0000259" key="6">
    <source>
        <dbReference type="Pfam" id="PF08281"/>
    </source>
</evidence>
<evidence type="ECO:0000256" key="1">
    <source>
        <dbReference type="ARBA" id="ARBA00010641"/>
    </source>
</evidence>